<dbReference type="InterPro" id="IPR001515">
    <property type="entry name" value="Ribosomal_eL32"/>
</dbReference>
<name>A0A497JFS7_9ARCH</name>
<evidence type="ECO:0000256" key="3">
    <source>
        <dbReference type="ARBA" id="ARBA00023274"/>
    </source>
</evidence>
<dbReference type="PANTHER" id="PTHR23413:SF1">
    <property type="entry name" value="RIBOSOMAL PROTEIN L32"/>
    <property type="match status" value="1"/>
</dbReference>
<evidence type="ECO:0000256" key="6">
    <source>
        <dbReference type="SAM" id="MobiDB-lite"/>
    </source>
</evidence>
<dbReference type="InterPro" id="IPR023654">
    <property type="entry name" value="Ribosomal_eL32_arc"/>
</dbReference>
<dbReference type="NCBIfam" id="NF006332">
    <property type="entry name" value="PRK08562.1"/>
    <property type="match status" value="1"/>
</dbReference>
<dbReference type="AlphaFoldDB" id="A0A497JFS7"/>
<evidence type="ECO:0000256" key="2">
    <source>
        <dbReference type="ARBA" id="ARBA00022980"/>
    </source>
</evidence>
<dbReference type="EMBL" id="QMWP01000120">
    <property type="protein sequence ID" value="RLG69667.1"/>
    <property type="molecule type" value="Genomic_DNA"/>
</dbReference>
<dbReference type="GO" id="GO:0003735">
    <property type="term" value="F:structural constituent of ribosome"/>
    <property type="evidence" value="ECO:0007669"/>
    <property type="project" value="InterPro"/>
</dbReference>
<keyword evidence="2 7" id="KW-0689">Ribosomal protein</keyword>
<organism evidence="7 8">
    <name type="scientific">Candidatus Iainarchaeum sp</name>
    <dbReference type="NCBI Taxonomy" id="3101447"/>
    <lineage>
        <taxon>Archaea</taxon>
        <taxon>Candidatus Iainarchaeota</taxon>
        <taxon>Candidatus Iainarchaeia</taxon>
        <taxon>Candidatus Iainarchaeales</taxon>
        <taxon>Candidatus Iainarchaeaceae</taxon>
        <taxon>Candidatus Iainarchaeum</taxon>
    </lineage>
</organism>
<evidence type="ECO:0000313" key="7">
    <source>
        <dbReference type="EMBL" id="RLG69667.1"/>
    </source>
</evidence>
<feature type="compositionally biased region" description="Basic residues" evidence="6">
    <location>
        <begin position="9"/>
        <end position="42"/>
    </location>
</feature>
<comment type="caution">
    <text evidence="7">The sequence shown here is derived from an EMBL/GenBank/DDBJ whole genome shotgun (WGS) entry which is preliminary data.</text>
</comment>
<dbReference type="GO" id="GO:0006412">
    <property type="term" value="P:translation"/>
    <property type="evidence" value="ECO:0007669"/>
    <property type="project" value="InterPro"/>
</dbReference>
<evidence type="ECO:0000313" key="8">
    <source>
        <dbReference type="Proteomes" id="UP000278031"/>
    </source>
</evidence>
<dbReference type="SUPFAM" id="SSF52042">
    <property type="entry name" value="Ribosomal protein L32e"/>
    <property type="match status" value="1"/>
</dbReference>
<dbReference type="SMART" id="SM01393">
    <property type="entry name" value="Ribosomal_L32e"/>
    <property type="match status" value="1"/>
</dbReference>
<accession>A0A497JFS7</accession>
<comment type="similarity">
    <text evidence="1">Belongs to the eukaryotic ribosomal protein eL32 family.</text>
</comment>
<dbReference type="InterPro" id="IPR036351">
    <property type="entry name" value="Ribosomal_eL32_sf"/>
</dbReference>
<dbReference type="Pfam" id="PF01655">
    <property type="entry name" value="Ribosomal_L32e"/>
    <property type="match status" value="1"/>
</dbReference>
<protein>
    <recommendedName>
        <fullName evidence="4">Large ribosomal subunit protein eL32</fullName>
    </recommendedName>
    <alternativeName>
        <fullName evidence="5">50S ribosomal protein L32e</fullName>
    </alternativeName>
</protein>
<evidence type="ECO:0000256" key="1">
    <source>
        <dbReference type="ARBA" id="ARBA00008431"/>
    </source>
</evidence>
<proteinExistence type="inferred from homology"/>
<dbReference type="GO" id="GO:0022625">
    <property type="term" value="C:cytosolic large ribosomal subunit"/>
    <property type="evidence" value="ECO:0007669"/>
    <property type="project" value="TreeGrafter"/>
</dbReference>
<dbReference type="Proteomes" id="UP000278031">
    <property type="component" value="Unassembled WGS sequence"/>
</dbReference>
<gene>
    <name evidence="7" type="ORF">DRO04_03050</name>
</gene>
<evidence type="ECO:0000256" key="4">
    <source>
        <dbReference type="ARBA" id="ARBA00035229"/>
    </source>
</evidence>
<sequence length="127" mass="15185">MQKETKKKQELRKKLKKKKPTFRGRFGKRKIRRPKSKKWDKWRKPRGIDIHRYKEDGRWPKIGYRNPKIIRGLHPSGYEEILVHNEAMLDAIDPRIQAIKIGSRVGKRKRAMIINKAERLGIKVLNP</sequence>
<dbReference type="PANTHER" id="PTHR23413">
    <property type="entry name" value="60S RIBOSOMAL PROTEIN L32 AND DNA-DIRECTED RNA POLYMERASE II, SUBUNIT N"/>
    <property type="match status" value="1"/>
</dbReference>
<evidence type="ECO:0000256" key="5">
    <source>
        <dbReference type="ARBA" id="ARBA00035377"/>
    </source>
</evidence>
<keyword evidence="3" id="KW-0687">Ribonucleoprotein</keyword>
<feature type="region of interest" description="Disordered" evidence="6">
    <location>
        <begin position="1"/>
        <end position="42"/>
    </location>
</feature>
<reference evidence="7 8" key="1">
    <citation type="submission" date="2018-06" db="EMBL/GenBank/DDBJ databases">
        <title>Extensive metabolic versatility and redundancy in microbially diverse, dynamic hydrothermal sediments.</title>
        <authorList>
            <person name="Dombrowski N."/>
            <person name="Teske A."/>
            <person name="Baker B.J."/>
        </authorList>
    </citation>
    <scope>NUCLEOTIDE SEQUENCE [LARGE SCALE GENOMIC DNA]</scope>
    <source>
        <strain evidence="7">B51_G17</strain>
    </source>
</reference>